<keyword evidence="4" id="KW-0949">S-adenosyl-L-methionine</keyword>
<dbReference type="PROSITE" id="PS50970">
    <property type="entry name" value="HCY"/>
    <property type="match status" value="1"/>
</dbReference>
<feature type="domain" description="Hcy-binding" evidence="9">
    <location>
        <begin position="3"/>
        <end position="293"/>
    </location>
</feature>
<accession>A0ABY7STJ5</accession>
<dbReference type="PANTHER" id="PTHR45833">
    <property type="entry name" value="METHIONINE SYNTHASE"/>
    <property type="match status" value="1"/>
</dbReference>
<name>A0ABY7STJ5_9RHOB</name>
<evidence type="ECO:0000256" key="4">
    <source>
        <dbReference type="ARBA" id="ARBA00022691"/>
    </source>
</evidence>
<feature type="binding site" evidence="7">
    <location>
        <position position="279"/>
    </location>
    <ligand>
        <name>Zn(2+)</name>
        <dbReference type="ChEBI" id="CHEBI:29105"/>
    </ligand>
</feature>
<sequence length="336" mass="35830">MHDALTRLLADRDWLLADGATGTNLFNMGLEAGHPPELWNVDHPDRIRALYRGPVEAWCDLFLTNSFGGNASRLRLHNAQGRVGELNRVAAELAREVADASGRSVIVAGSIGPTGDIMAPMGSLTHEVAVEMFHEQAEALKQGGVDVLWVETISAAEEYRAAAEAARLADMPWCGTMSFDTAGRTMMGLTPAQLSALVEKLPNPPVAYGANCGVGASDLLRTVSGFAASGSERPLIAKGNAGIPRFEGGHIHYDGTPDLMADYACLARDLGVRIIGGCCGTMPEHLRAMRIALESRPRGERPSLETITRQLGGFSSASDGSDDSGPGRERRGRRRS</sequence>
<dbReference type="GO" id="GO:0047150">
    <property type="term" value="F:betaine-homocysteine S-methyltransferase activity"/>
    <property type="evidence" value="ECO:0007669"/>
    <property type="project" value="UniProtKB-EC"/>
</dbReference>
<evidence type="ECO:0000256" key="3">
    <source>
        <dbReference type="ARBA" id="ARBA00022679"/>
    </source>
</evidence>
<gene>
    <name evidence="10" type="primary">bmt</name>
    <name evidence="10" type="ORF">JHW45_14030</name>
</gene>
<dbReference type="GO" id="GO:0032259">
    <property type="term" value="P:methylation"/>
    <property type="evidence" value="ECO:0007669"/>
    <property type="project" value="UniProtKB-KW"/>
</dbReference>
<keyword evidence="2 7" id="KW-0489">Methyltransferase</keyword>
<dbReference type="InterPro" id="IPR003726">
    <property type="entry name" value="HCY_dom"/>
</dbReference>
<keyword evidence="5 7" id="KW-0479">Metal-binding</keyword>
<dbReference type="EC" id="2.1.1.5" evidence="10"/>
<dbReference type="InterPro" id="IPR036589">
    <property type="entry name" value="HCY_dom_sf"/>
</dbReference>
<keyword evidence="7" id="KW-0862">Zinc</keyword>
<comment type="similarity">
    <text evidence="1">Belongs to the vitamin-B12 dependent methionine synthase family.</text>
</comment>
<evidence type="ECO:0000313" key="10">
    <source>
        <dbReference type="EMBL" id="WCR10173.1"/>
    </source>
</evidence>
<dbReference type="InterPro" id="IPR050554">
    <property type="entry name" value="Met_Synthase/Corrinoid"/>
</dbReference>
<comment type="cofactor">
    <cofactor evidence="7">
        <name>Zn(2+)</name>
        <dbReference type="ChEBI" id="CHEBI:29105"/>
    </cofactor>
</comment>
<dbReference type="Gene3D" id="3.20.20.330">
    <property type="entry name" value="Homocysteine-binding-like domain"/>
    <property type="match status" value="1"/>
</dbReference>
<feature type="binding site" evidence="7">
    <location>
        <position position="212"/>
    </location>
    <ligand>
        <name>Zn(2+)</name>
        <dbReference type="ChEBI" id="CHEBI:29105"/>
    </ligand>
</feature>
<keyword evidence="3 7" id="KW-0808">Transferase</keyword>
<organism evidence="10 11">
    <name type="scientific">Paracoccus stylophorae</name>
    <dbReference type="NCBI Taxonomy" id="659350"/>
    <lineage>
        <taxon>Bacteria</taxon>
        <taxon>Pseudomonadati</taxon>
        <taxon>Pseudomonadota</taxon>
        <taxon>Alphaproteobacteria</taxon>
        <taxon>Rhodobacterales</taxon>
        <taxon>Paracoccaceae</taxon>
        <taxon>Paracoccus</taxon>
    </lineage>
</organism>
<protein>
    <submittedName>
        <fullName evidence="10">Betaine--homocysteine S-methyltransferase</fullName>
        <ecNumber evidence="10">2.1.1.5</ecNumber>
    </submittedName>
</protein>
<reference evidence="10 11" key="1">
    <citation type="submission" date="2021-01" db="EMBL/GenBank/DDBJ databases">
        <title>Biogeographic distribution of Paracoccus.</title>
        <authorList>
            <person name="Hollensteiner J."/>
            <person name="Leineberger J."/>
            <person name="Brinkhoff T."/>
            <person name="Daniel R."/>
        </authorList>
    </citation>
    <scope>NUCLEOTIDE SEQUENCE [LARGE SCALE GENOMIC DNA]</scope>
    <source>
        <strain evidence="10 11">LMG25392</strain>
    </source>
</reference>
<dbReference type="EMBL" id="CP067134">
    <property type="protein sequence ID" value="WCR10173.1"/>
    <property type="molecule type" value="Genomic_DNA"/>
</dbReference>
<proteinExistence type="inferred from homology"/>
<evidence type="ECO:0000256" key="7">
    <source>
        <dbReference type="PROSITE-ProRule" id="PRU00333"/>
    </source>
</evidence>
<evidence type="ECO:0000256" key="2">
    <source>
        <dbReference type="ARBA" id="ARBA00022603"/>
    </source>
</evidence>
<evidence type="ECO:0000256" key="1">
    <source>
        <dbReference type="ARBA" id="ARBA00010398"/>
    </source>
</evidence>
<dbReference type="Proteomes" id="UP001218412">
    <property type="component" value="Chromosome"/>
</dbReference>
<evidence type="ECO:0000256" key="5">
    <source>
        <dbReference type="ARBA" id="ARBA00022723"/>
    </source>
</evidence>
<dbReference type="NCBIfam" id="NF005718">
    <property type="entry name" value="PRK07534.1"/>
    <property type="match status" value="1"/>
</dbReference>
<dbReference type="Pfam" id="PF02574">
    <property type="entry name" value="S-methyl_trans"/>
    <property type="match status" value="1"/>
</dbReference>
<dbReference type="SUPFAM" id="SSF82282">
    <property type="entry name" value="Homocysteine S-methyltransferase"/>
    <property type="match status" value="1"/>
</dbReference>
<feature type="binding site" evidence="7">
    <location>
        <position position="278"/>
    </location>
    <ligand>
        <name>Zn(2+)</name>
        <dbReference type="ChEBI" id="CHEBI:29105"/>
    </ligand>
</feature>
<evidence type="ECO:0000256" key="8">
    <source>
        <dbReference type="SAM" id="MobiDB-lite"/>
    </source>
</evidence>
<evidence type="ECO:0000313" key="11">
    <source>
        <dbReference type="Proteomes" id="UP001218412"/>
    </source>
</evidence>
<keyword evidence="6" id="KW-0170">Cobalt</keyword>
<dbReference type="PANTHER" id="PTHR45833:SF1">
    <property type="entry name" value="METHIONINE SYNTHASE"/>
    <property type="match status" value="1"/>
</dbReference>
<evidence type="ECO:0000259" key="9">
    <source>
        <dbReference type="PROSITE" id="PS50970"/>
    </source>
</evidence>
<dbReference type="RefSeq" id="WP_272858231.1">
    <property type="nucleotide sequence ID" value="NZ_CP067134.1"/>
</dbReference>
<evidence type="ECO:0000256" key="6">
    <source>
        <dbReference type="ARBA" id="ARBA00023285"/>
    </source>
</evidence>
<feature type="region of interest" description="Disordered" evidence="8">
    <location>
        <begin position="296"/>
        <end position="336"/>
    </location>
</feature>
<keyword evidence="11" id="KW-1185">Reference proteome</keyword>